<name>A0AB39ABC1_9CAUD</name>
<protein>
    <submittedName>
        <fullName evidence="1">Uncharacterized protein</fullName>
    </submittedName>
</protein>
<gene>
    <name evidence="1" type="ORF">CVQSGQUC_CDS0012</name>
</gene>
<sequence length="60" mass="6823">MANNTDVTNTQCRMFALVAEMEAMKACNARDAHEGRPPCYQESDFLTVASRFEELARNCY</sequence>
<reference evidence="1" key="2">
    <citation type="submission" date="2024-07" db="EMBL/GenBank/DDBJ databases">
        <authorList>
            <person name="Pedersen J.S."/>
            <person name="Mulbjerg M.R."/>
            <person name="Carstens A.B."/>
            <person name="Hansen L.H."/>
        </authorList>
    </citation>
    <scope>NUCLEOTIDE SEQUENCE</scope>
</reference>
<proteinExistence type="predicted"/>
<organism evidence="1">
    <name type="scientific">Pectobacterium phage Amona</name>
    <dbReference type="NCBI Taxonomy" id="3158137"/>
    <lineage>
        <taxon>Viruses</taxon>
        <taxon>Duplodnaviria</taxon>
        <taxon>Heunggongvirae</taxon>
        <taxon>Uroviricota</taxon>
        <taxon>Caudoviricetes</taxon>
    </lineage>
</organism>
<reference evidence="1" key="1">
    <citation type="journal article" date="2024" name="Virus Res.">
        <title>A novel genus of Pectobacterium bacteriophages display broad host range by targeting several species of Danish soft rot isolates.</title>
        <authorList>
            <person name="Pedersen J.S."/>
            <person name="Carstens A.B."/>
            <person name="Rothgard M.M."/>
            <person name="Roy C."/>
            <person name="Viry A."/>
            <person name="Papudeshi B."/>
            <person name="Kot W."/>
            <person name="Hille F."/>
            <person name="Franz C.M.A.P."/>
            <person name="Edwards R."/>
            <person name="Hansen L.H."/>
        </authorList>
    </citation>
    <scope>NUCLEOTIDE SEQUENCE</scope>
</reference>
<dbReference type="EMBL" id="PQ008971">
    <property type="protein sequence ID" value="XDF89517.1"/>
    <property type="molecule type" value="Genomic_DNA"/>
</dbReference>
<accession>A0AB39ABC1</accession>
<evidence type="ECO:0000313" key="1">
    <source>
        <dbReference type="EMBL" id="XDF89517.1"/>
    </source>
</evidence>